<gene>
    <name evidence="1" type="ORF">GX576_06200</name>
</gene>
<evidence type="ECO:0000313" key="2">
    <source>
        <dbReference type="Proteomes" id="UP000536534"/>
    </source>
</evidence>
<reference evidence="1 2" key="1">
    <citation type="journal article" date="2020" name="Biotechnol. Biofuels">
        <title>New insights from the biogas microbiome by comprehensive genome-resolved metagenomics of nearly 1600 species originating from multiple anaerobic digesters.</title>
        <authorList>
            <person name="Campanaro S."/>
            <person name="Treu L."/>
            <person name="Rodriguez-R L.M."/>
            <person name="Kovalovszki A."/>
            <person name="Ziels R.M."/>
            <person name="Maus I."/>
            <person name="Zhu X."/>
            <person name="Kougias P.G."/>
            <person name="Basile A."/>
            <person name="Luo G."/>
            <person name="Schluter A."/>
            <person name="Konstantinidis K.T."/>
            <person name="Angelidaki I."/>
        </authorList>
    </citation>
    <scope>NUCLEOTIDE SEQUENCE [LARGE SCALE GENOMIC DNA]</scope>
    <source>
        <strain evidence="1">AS06rmzACSIP_256</strain>
    </source>
</reference>
<accession>A0A7X7LVJ3</accession>
<dbReference type="Proteomes" id="UP000536534">
    <property type="component" value="Unassembled WGS sequence"/>
</dbReference>
<organism evidence="1 2">
    <name type="scientific">Thauera phenolivorans</name>
    <dbReference type="NCBI Taxonomy" id="1792543"/>
    <lineage>
        <taxon>Bacteria</taxon>
        <taxon>Pseudomonadati</taxon>
        <taxon>Pseudomonadota</taxon>
        <taxon>Betaproteobacteria</taxon>
        <taxon>Rhodocyclales</taxon>
        <taxon>Zoogloeaceae</taxon>
        <taxon>Thauera</taxon>
    </lineage>
</organism>
<sequence length="68" mass="7664">MAIAEAESMAFMLIDMPDQKRVLWVDVSRGIGKILDRCRLEERRGRAVAATWSVPAFQRIACSLAIRS</sequence>
<protein>
    <submittedName>
        <fullName evidence="1">Uncharacterized protein</fullName>
    </submittedName>
</protein>
<evidence type="ECO:0000313" key="1">
    <source>
        <dbReference type="EMBL" id="NLF53977.1"/>
    </source>
</evidence>
<proteinExistence type="predicted"/>
<dbReference type="EMBL" id="JAAYYV010000165">
    <property type="protein sequence ID" value="NLF53977.1"/>
    <property type="molecule type" value="Genomic_DNA"/>
</dbReference>
<dbReference type="AlphaFoldDB" id="A0A7X7LVJ3"/>
<dbReference type="RefSeq" id="WP_068809042.1">
    <property type="nucleotide sequence ID" value="NZ_MBFM01000005.1"/>
</dbReference>
<comment type="caution">
    <text evidence="1">The sequence shown here is derived from an EMBL/GenBank/DDBJ whole genome shotgun (WGS) entry which is preliminary data.</text>
</comment>
<name>A0A7X7LVJ3_9RHOO</name>